<accession>A0AAN9EME8</accession>
<dbReference type="Proteomes" id="UP001372338">
    <property type="component" value="Unassembled WGS sequence"/>
</dbReference>
<sequence length="123" mass="14033">MQFRIPYQILVDTNGIGSPSSRIGASGWIEKRRPHNRVCVDDLRVRCEERGTVHELCSLGIGHALYADRMEPPSSPVRFSWAFGLMGGYWQILQVTMVVWIANPLLGSLMWLTWLDERTRSTS</sequence>
<dbReference type="AlphaFoldDB" id="A0AAN9EME8"/>
<organism evidence="1 2">
    <name type="scientific">Crotalaria pallida</name>
    <name type="common">Smooth rattlebox</name>
    <name type="synonym">Crotalaria striata</name>
    <dbReference type="NCBI Taxonomy" id="3830"/>
    <lineage>
        <taxon>Eukaryota</taxon>
        <taxon>Viridiplantae</taxon>
        <taxon>Streptophyta</taxon>
        <taxon>Embryophyta</taxon>
        <taxon>Tracheophyta</taxon>
        <taxon>Spermatophyta</taxon>
        <taxon>Magnoliopsida</taxon>
        <taxon>eudicotyledons</taxon>
        <taxon>Gunneridae</taxon>
        <taxon>Pentapetalae</taxon>
        <taxon>rosids</taxon>
        <taxon>fabids</taxon>
        <taxon>Fabales</taxon>
        <taxon>Fabaceae</taxon>
        <taxon>Papilionoideae</taxon>
        <taxon>50 kb inversion clade</taxon>
        <taxon>genistoids sensu lato</taxon>
        <taxon>core genistoids</taxon>
        <taxon>Crotalarieae</taxon>
        <taxon>Crotalaria</taxon>
    </lineage>
</organism>
<comment type="caution">
    <text evidence="1">The sequence shown here is derived from an EMBL/GenBank/DDBJ whole genome shotgun (WGS) entry which is preliminary data.</text>
</comment>
<keyword evidence="2" id="KW-1185">Reference proteome</keyword>
<gene>
    <name evidence="1" type="ORF">RIF29_25443</name>
</gene>
<evidence type="ECO:0000313" key="2">
    <source>
        <dbReference type="Proteomes" id="UP001372338"/>
    </source>
</evidence>
<protein>
    <submittedName>
        <fullName evidence="1">Uncharacterized protein</fullName>
    </submittedName>
</protein>
<reference evidence="1 2" key="1">
    <citation type="submission" date="2024-01" db="EMBL/GenBank/DDBJ databases">
        <title>The genomes of 5 underutilized Papilionoideae crops provide insights into root nodulation and disease resistanc.</title>
        <authorList>
            <person name="Yuan L."/>
        </authorList>
    </citation>
    <scope>NUCLEOTIDE SEQUENCE [LARGE SCALE GENOMIC DNA]</scope>
    <source>
        <strain evidence="1">ZHUSHIDOU_FW_LH</strain>
        <tissue evidence="1">Leaf</tissue>
    </source>
</reference>
<name>A0AAN9EME8_CROPI</name>
<evidence type="ECO:0000313" key="1">
    <source>
        <dbReference type="EMBL" id="KAK7259828.1"/>
    </source>
</evidence>
<proteinExistence type="predicted"/>
<dbReference type="EMBL" id="JAYWIO010000005">
    <property type="protein sequence ID" value="KAK7259828.1"/>
    <property type="molecule type" value="Genomic_DNA"/>
</dbReference>